<name>A0A177AYY8_9BILA</name>
<keyword evidence="3" id="KW-1185">Reference proteome</keyword>
<feature type="compositionally biased region" description="Basic and acidic residues" evidence="1">
    <location>
        <begin position="10"/>
        <end position="30"/>
    </location>
</feature>
<proteinExistence type="predicted"/>
<comment type="caution">
    <text evidence="2">The sequence shown here is derived from an EMBL/GenBank/DDBJ whole genome shotgun (WGS) entry which is preliminary data.</text>
</comment>
<evidence type="ECO:0000313" key="2">
    <source>
        <dbReference type="EMBL" id="OAF66621.1"/>
    </source>
</evidence>
<dbReference type="AlphaFoldDB" id="A0A177AYY8"/>
<evidence type="ECO:0000256" key="1">
    <source>
        <dbReference type="SAM" id="MobiDB-lite"/>
    </source>
</evidence>
<protein>
    <submittedName>
        <fullName evidence="2">Uncharacterized protein</fullName>
    </submittedName>
</protein>
<dbReference type="EMBL" id="LWCA01000878">
    <property type="protein sequence ID" value="OAF66621.1"/>
    <property type="molecule type" value="Genomic_DNA"/>
</dbReference>
<dbReference type="Proteomes" id="UP000078046">
    <property type="component" value="Unassembled WGS sequence"/>
</dbReference>
<feature type="region of interest" description="Disordered" evidence="1">
    <location>
        <begin position="1"/>
        <end position="33"/>
    </location>
</feature>
<evidence type="ECO:0000313" key="3">
    <source>
        <dbReference type="Proteomes" id="UP000078046"/>
    </source>
</evidence>
<accession>A0A177AYY8</accession>
<organism evidence="2 3">
    <name type="scientific">Intoshia linei</name>
    <dbReference type="NCBI Taxonomy" id="1819745"/>
    <lineage>
        <taxon>Eukaryota</taxon>
        <taxon>Metazoa</taxon>
        <taxon>Spiralia</taxon>
        <taxon>Lophotrochozoa</taxon>
        <taxon>Mesozoa</taxon>
        <taxon>Orthonectida</taxon>
        <taxon>Rhopaluridae</taxon>
        <taxon>Intoshia</taxon>
    </lineage>
</organism>
<gene>
    <name evidence="2" type="ORF">A3Q56_05643</name>
</gene>
<reference evidence="2 3" key="1">
    <citation type="submission" date="2016-04" db="EMBL/GenBank/DDBJ databases">
        <title>The genome of Intoshia linei affirms orthonectids as highly simplified spiralians.</title>
        <authorList>
            <person name="Mikhailov K.V."/>
            <person name="Slusarev G.S."/>
            <person name="Nikitin M.A."/>
            <person name="Logacheva M.D."/>
            <person name="Penin A."/>
            <person name="Aleoshin V."/>
            <person name="Panchin Y.V."/>
        </authorList>
    </citation>
    <scope>NUCLEOTIDE SEQUENCE [LARGE SCALE GENOMIC DNA]</scope>
    <source>
        <strain evidence="2">Intl2013</strain>
        <tissue evidence="2">Whole animal</tissue>
    </source>
</reference>
<sequence length="166" mass="19194">MSNQLYYRPESAKLIDGKQNQEEEKPKSNRELLPNFTFPEEDKIESRDKNRHGLAYVVDDNTHYNIITTNNGTFTMEQVLNDNANLRSELYQLKLANDTMRRHIENEDDYTRIISDATIFDGLSRAELTSNYGLYITIIICDIYINCVLHECYSGMIPVGSNSLTQ</sequence>